<accession>A0A1F6LS21</accession>
<evidence type="ECO:0000313" key="1">
    <source>
        <dbReference type="EMBL" id="OGH62125.1"/>
    </source>
</evidence>
<comment type="caution">
    <text evidence="1">The sequence shown here is derived from an EMBL/GenBank/DDBJ whole genome shotgun (WGS) entry which is preliminary data.</text>
</comment>
<dbReference type="AlphaFoldDB" id="A0A1F6LS21"/>
<protein>
    <submittedName>
        <fullName evidence="1">Uncharacterized protein</fullName>
    </submittedName>
</protein>
<dbReference type="Proteomes" id="UP000176329">
    <property type="component" value="Unassembled WGS sequence"/>
</dbReference>
<sequence>MATTAVGSTHMGAIPYLDPVPMPENMRYLFELRDRLNDHVALQFPSMQVRMHINFYGWGTATFILRDSNGFKRNGMTQTYIGELHVDGNSGLIEQWYTENLKVEVLAAVPYEDEAQLENKLLCMIQQHLERLQLEALETAVDAMRVLR</sequence>
<reference evidence="1 2" key="1">
    <citation type="journal article" date="2016" name="Nat. Commun.">
        <title>Thousands of microbial genomes shed light on interconnected biogeochemical processes in an aquifer system.</title>
        <authorList>
            <person name="Anantharaman K."/>
            <person name="Brown C.T."/>
            <person name="Hug L.A."/>
            <person name="Sharon I."/>
            <person name="Castelle C.J."/>
            <person name="Probst A.J."/>
            <person name="Thomas B.C."/>
            <person name="Singh A."/>
            <person name="Wilkins M.J."/>
            <person name="Karaoz U."/>
            <person name="Brodie E.L."/>
            <person name="Williams K.H."/>
            <person name="Hubbard S.S."/>
            <person name="Banfield J.F."/>
        </authorList>
    </citation>
    <scope>NUCLEOTIDE SEQUENCE [LARGE SCALE GENOMIC DNA]</scope>
</reference>
<proteinExistence type="predicted"/>
<name>A0A1F6LS21_9BACT</name>
<evidence type="ECO:0000313" key="2">
    <source>
        <dbReference type="Proteomes" id="UP000176329"/>
    </source>
</evidence>
<dbReference type="EMBL" id="MFPV01000020">
    <property type="protein sequence ID" value="OGH62125.1"/>
    <property type="molecule type" value="Genomic_DNA"/>
</dbReference>
<gene>
    <name evidence="1" type="ORF">A2848_01455</name>
</gene>
<organism evidence="1 2">
    <name type="scientific">Candidatus Magasanikbacteria bacterium RIFCSPHIGHO2_01_FULL_50_8</name>
    <dbReference type="NCBI Taxonomy" id="1798674"/>
    <lineage>
        <taxon>Bacteria</taxon>
        <taxon>Candidatus Magasanikiibacteriota</taxon>
    </lineage>
</organism>